<dbReference type="InterPro" id="IPR044023">
    <property type="entry name" value="Ig_7"/>
</dbReference>
<accession>A0A1J7BRK6</accession>
<evidence type="ECO:0000313" key="3">
    <source>
        <dbReference type="Proteomes" id="UP000182826"/>
    </source>
</evidence>
<dbReference type="Pfam" id="PF13585">
    <property type="entry name" value="CHU_C"/>
    <property type="match status" value="1"/>
</dbReference>
<protein>
    <recommendedName>
        <fullName evidence="1">Ig-like domain-containing protein</fullName>
    </recommendedName>
</protein>
<dbReference type="AlphaFoldDB" id="A0A1J7BRK6"/>
<gene>
    <name evidence="2" type="ORF">BKM63_12365</name>
</gene>
<organism evidence="2 3">
    <name type="scientific">Flavobacterium johnsoniae</name>
    <name type="common">Cytophaga johnsonae</name>
    <dbReference type="NCBI Taxonomy" id="986"/>
    <lineage>
        <taxon>Bacteria</taxon>
        <taxon>Pseudomonadati</taxon>
        <taxon>Bacteroidota</taxon>
        <taxon>Flavobacteriia</taxon>
        <taxon>Flavobacteriales</taxon>
        <taxon>Flavobacteriaceae</taxon>
        <taxon>Flavobacterium</taxon>
    </lineage>
</organism>
<proteinExistence type="predicted"/>
<dbReference type="RefSeq" id="WP_071636894.1">
    <property type="nucleotide sequence ID" value="NZ_MLFK01000007.1"/>
</dbReference>
<name>A0A1J7BRK6_FLAJO</name>
<feature type="domain" description="Ig-like" evidence="1">
    <location>
        <begin position="617"/>
        <end position="690"/>
    </location>
</feature>
<reference evidence="2 3" key="1">
    <citation type="submission" date="2016-10" db="EMBL/GenBank/DDBJ databases">
        <title>Draft Genome Sequence of Rhizobacteria Flavobacterium johnsoniae CI04.</title>
        <authorList>
            <person name="Bravo J.I."/>
            <person name="Lozano G.L."/>
            <person name="Handelsman J."/>
        </authorList>
    </citation>
    <scope>NUCLEOTIDE SEQUENCE [LARGE SCALE GENOMIC DNA]</scope>
    <source>
        <strain evidence="2 3">CI04</strain>
    </source>
</reference>
<dbReference type="InterPro" id="IPR026341">
    <property type="entry name" value="T9SS_type_B"/>
</dbReference>
<dbReference type="Pfam" id="PF19081">
    <property type="entry name" value="Ig_7"/>
    <property type="match status" value="1"/>
</dbReference>
<dbReference type="OrthoDB" id="1236981at2"/>
<dbReference type="NCBIfam" id="TIGR04131">
    <property type="entry name" value="Bac_Flav_CTERM"/>
    <property type="match status" value="1"/>
</dbReference>
<comment type="caution">
    <text evidence="2">The sequence shown here is derived from an EMBL/GenBank/DDBJ whole genome shotgun (WGS) entry which is preliminary data.</text>
</comment>
<sequence>MVKNYINFLQFLLVFIFLTVLSPKIYSQCAGNDAHVDLCTIEDPVNQNISLFSLLGGSPVPGGTWSGDDTSRGLNPVLGTLNAQLISQGGNYRYTYTVPAATGCTDNKATVTLTIGAYAGVPAPHATVCSDEEFFNLFTAFNGTVMAPHTNGTWTNSTGQIVDQLIPIKGIGGTFQYTYTVPPVLACSPNSPSSTVIVTIRKAPEVGKARNLLLCAETDLASYTNLDLSTRLVGQDSGGEWRGPGLTSLSDNFVNLQEVYDAGGPGDYTYTYTVYAAPNNKVCPDKTEPIVITIEKRLDFTGAKIEVIKDICEPDISTATYSAVLTRGSQPIPNGQYRVTFNVSGPNGGTQTITANFVNGVLNFPISSYYFRQVGEFKISIINIVNVSSNGACNNIVNDLSDELEVHPIPRLDGAVLTLEPTCQNKNALADLTNALLLPDGNYDIVYNVTGDNFALGQRQNITISGGKSNFTIPGNLNANSGASTITIINITNTATGCTNTANIKGNLIINPLPNAATVRVAVNDRCLHDPVSVAISGLGTLTDVTISYMLSDSNLSTSETVVLPVTGGKTEFQIPTDLVLNTGSTVISITNLKNNITNCDVNLNNVFDGFIINPIPAAPVVNPQPFCKVDEATIANLFPKGPQYKWYNTAASTTALPDTTILESGNYYVKETSAAGCTSEPAMVLVTINDTPSPILNTDGADFCGLNNPTIADLSNNTDVPSTVVWYDAEANGNLLSPSTPLIEQGKYYGFNFPASDCFSSEHIEVTVRLTDCDDVPNDFFIPDGFSPNGDGVNDSFVIKDIEFLYPNYTLEIFNRYGNGMYKGDKSKPAWDGINYEKSGIAGGVAPNGVYFYVLHFNKDNKPPKQGRLYLNR</sequence>
<dbReference type="Proteomes" id="UP000182826">
    <property type="component" value="Unassembled WGS sequence"/>
</dbReference>
<evidence type="ECO:0000259" key="1">
    <source>
        <dbReference type="Pfam" id="PF19081"/>
    </source>
</evidence>
<keyword evidence="3" id="KW-1185">Reference proteome</keyword>
<dbReference type="EMBL" id="MLFK01000007">
    <property type="protein sequence ID" value="OIV41335.1"/>
    <property type="molecule type" value="Genomic_DNA"/>
</dbReference>
<evidence type="ECO:0000313" key="2">
    <source>
        <dbReference type="EMBL" id="OIV41335.1"/>
    </source>
</evidence>